<feature type="chain" id="PRO_5042134193" evidence="1">
    <location>
        <begin position="20"/>
        <end position="169"/>
    </location>
</feature>
<keyword evidence="1" id="KW-0732">Signal</keyword>
<keyword evidence="3" id="KW-1185">Reference proteome</keyword>
<feature type="signal peptide" evidence="1">
    <location>
        <begin position="1"/>
        <end position="19"/>
    </location>
</feature>
<dbReference type="EMBL" id="JAQQPM010000003">
    <property type="protein sequence ID" value="KAK2069977.1"/>
    <property type="molecule type" value="Genomic_DNA"/>
</dbReference>
<dbReference type="Proteomes" id="UP001217918">
    <property type="component" value="Unassembled WGS sequence"/>
</dbReference>
<name>A0AAD9MBD0_9PEZI</name>
<gene>
    <name evidence="2" type="ORF">P8C59_004516</name>
</gene>
<evidence type="ECO:0000256" key="1">
    <source>
        <dbReference type="SAM" id="SignalP"/>
    </source>
</evidence>
<evidence type="ECO:0000313" key="2">
    <source>
        <dbReference type="EMBL" id="KAK2069977.1"/>
    </source>
</evidence>
<organism evidence="2 3">
    <name type="scientific">Phyllachora maydis</name>
    <dbReference type="NCBI Taxonomy" id="1825666"/>
    <lineage>
        <taxon>Eukaryota</taxon>
        <taxon>Fungi</taxon>
        <taxon>Dikarya</taxon>
        <taxon>Ascomycota</taxon>
        <taxon>Pezizomycotina</taxon>
        <taxon>Sordariomycetes</taxon>
        <taxon>Sordariomycetidae</taxon>
        <taxon>Phyllachorales</taxon>
        <taxon>Phyllachoraceae</taxon>
        <taxon>Phyllachora</taxon>
    </lineage>
</organism>
<evidence type="ECO:0000313" key="3">
    <source>
        <dbReference type="Proteomes" id="UP001217918"/>
    </source>
</evidence>
<sequence length="169" mass="18479">MQLAALLPPFAALASTVWADALADIQNPLKVVTTDIRNYTATLANYRVGVSRLASEVLYSGLALLADIHDFSNSTDFSVLDSQDSQQLVGVSYQDMYDATGELSEKLNLLTLANTTAPYESGFSYSSMLALSDNIVKYLPRDDTQVNQQADYLSDAIYRSLRAAETSYP</sequence>
<accession>A0AAD9MBD0</accession>
<comment type="caution">
    <text evidence="2">The sequence shown here is derived from an EMBL/GenBank/DDBJ whole genome shotgun (WGS) entry which is preliminary data.</text>
</comment>
<protein>
    <submittedName>
        <fullName evidence="2">Uncharacterized protein</fullName>
    </submittedName>
</protein>
<proteinExistence type="predicted"/>
<reference evidence="2" key="1">
    <citation type="journal article" date="2023" name="Mol. Plant Microbe Interact.">
        <title>Elucidating the Obligate Nature and Biological Capacity of an Invasive Fungal Corn Pathogen.</title>
        <authorList>
            <person name="MacCready J.S."/>
            <person name="Roggenkamp E.M."/>
            <person name="Gdanetz K."/>
            <person name="Chilvers M.I."/>
        </authorList>
    </citation>
    <scope>NUCLEOTIDE SEQUENCE</scope>
    <source>
        <strain evidence="2">PM02</strain>
    </source>
</reference>
<dbReference type="AlphaFoldDB" id="A0AAD9MBD0"/>